<dbReference type="PROSITE" id="PS51897">
    <property type="entry name" value="ANNEXIN_2"/>
    <property type="match status" value="2"/>
</dbReference>
<dbReference type="GO" id="GO:0009408">
    <property type="term" value="P:response to heat"/>
    <property type="evidence" value="ECO:0007669"/>
    <property type="project" value="TreeGrafter"/>
</dbReference>
<protein>
    <recommendedName>
        <fullName evidence="5">Annexin</fullName>
    </recommendedName>
</protein>
<dbReference type="InterPro" id="IPR037104">
    <property type="entry name" value="Annexin_sf"/>
</dbReference>
<dbReference type="EMBL" id="JAGGNH010000004">
    <property type="protein sequence ID" value="KAJ0974141.1"/>
    <property type="molecule type" value="Genomic_DNA"/>
</dbReference>
<dbReference type="Proteomes" id="UP001085076">
    <property type="component" value="Miscellaneous, Linkage group lg04"/>
</dbReference>
<evidence type="ECO:0000313" key="3">
    <source>
        <dbReference type="EMBL" id="KAJ0974141.1"/>
    </source>
</evidence>
<accession>A0A9D5CJ10</accession>
<dbReference type="GO" id="GO:0009414">
    <property type="term" value="P:response to water deprivation"/>
    <property type="evidence" value="ECO:0007669"/>
    <property type="project" value="TreeGrafter"/>
</dbReference>
<dbReference type="GO" id="GO:0005544">
    <property type="term" value="F:calcium-dependent phospholipid binding"/>
    <property type="evidence" value="ECO:0007669"/>
    <property type="project" value="InterPro"/>
</dbReference>
<dbReference type="InterPro" id="IPR018502">
    <property type="entry name" value="Annexin_repeat"/>
</dbReference>
<dbReference type="Gene3D" id="1.10.220.10">
    <property type="entry name" value="Annexin"/>
    <property type="match status" value="3"/>
</dbReference>
<dbReference type="OrthoDB" id="37886at2759"/>
<evidence type="ECO:0000256" key="1">
    <source>
        <dbReference type="ARBA" id="ARBA00022737"/>
    </source>
</evidence>
<gene>
    <name evidence="3" type="ORF">J5N97_016106</name>
</gene>
<proteinExistence type="predicted"/>
<dbReference type="GO" id="GO:0009651">
    <property type="term" value="P:response to salt stress"/>
    <property type="evidence" value="ECO:0007669"/>
    <property type="project" value="TreeGrafter"/>
</dbReference>
<reference evidence="3" key="2">
    <citation type="journal article" date="2022" name="Hortic Res">
        <title>The genome of Dioscorea zingiberensis sheds light on the biosynthesis, origin and evolution of the medicinally important diosgenin saponins.</title>
        <authorList>
            <person name="Li Y."/>
            <person name="Tan C."/>
            <person name="Li Z."/>
            <person name="Guo J."/>
            <person name="Li S."/>
            <person name="Chen X."/>
            <person name="Wang C."/>
            <person name="Dai X."/>
            <person name="Yang H."/>
            <person name="Song W."/>
            <person name="Hou L."/>
            <person name="Xu J."/>
            <person name="Tong Z."/>
            <person name="Xu A."/>
            <person name="Yuan X."/>
            <person name="Wang W."/>
            <person name="Yang Q."/>
            <person name="Chen L."/>
            <person name="Sun Z."/>
            <person name="Wang K."/>
            <person name="Pan B."/>
            <person name="Chen J."/>
            <person name="Bao Y."/>
            <person name="Liu F."/>
            <person name="Qi X."/>
            <person name="Gang D.R."/>
            <person name="Wen J."/>
            <person name="Li J."/>
        </authorList>
    </citation>
    <scope>NUCLEOTIDE SEQUENCE</scope>
    <source>
        <strain evidence="3">Dzin_1.0</strain>
    </source>
</reference>
<dbReference type="AlphaFoldDB" id="A0A9D5CJ10"/>
<dbReference type="GO" id="GO:0001786">
    <property type="term" value="F:phosphatidylserine binding"/>
    <property type="evidence" value="ECO:0007669"/>
    <property type="project" value="TreeGrafter"/>
</dbReference>
<name>A0A9D5CJ10_9LILI</name>
<dbReference type="PANTHER" id="PTHR10502:SF190">
    <property type="entry name" value="OS09G0453300 PROTEIN"/>
    <property type="match status" value="1"/>
</dbReference>
<dbReference type="SUPFAM" id="SSF47874">
    <property type="entry name" value="Annexin"/>
    <property type="match status" value="1"/>
</dbReference>
<dbReference type="GO" id="GO:0005886">
    <property type="term" value="C:plasma membrane"/>
    <property type="evidence" value="ECO:0007669"/>
    <property type="project" value="TreeGrafter"/>
</dbReference>
<evidence type="ECO:0008006" key="5">
    <source>
        <dbReference type="Google" id="ProtNLM"/>
    </source>
</evidence>
<dbReference type="GO" id="GO:0009409">
    <property type="term" value="P:response to cold"/>
    <property type="evidence" value="ECO:0007669"/>
    <property type="project" value="TreeGrafter"/>
</dbReference>
<keyword evidence="1" id="KW-0677">Repeat</keyword>
<comment type="caution">
    <text evidence="3">The sequence shown here is derived from an EMBL/GenBank/DDBJ whole genome shotgun (WGS) entry which is preliminary data.</text>
</comment>
<dbReference type="GO" id="GO:0005509">
    <property type="term" value="F:calcium ion binding"/>
    <property type="evidence" value="ECO:0007669"/>
    <property type="project" value="InterPro"/>
</dbReference>
<evidence type="ECO:0000313" key="4">
    <source>
        <dbReference type="Proteomes" id="UP001085076"/>
    </source>
</evidence>
<keyword evidence="4" id="KW-1185">Reference proteome</keyword>
<sequence length="311" mass="35429">MALSSQDVHNLLEQTLACRSPAEWRQMKEKCRGTFSGSLIEHLHPPKPGSQKNEICEILCMWMLEPHERDALVAKDAMEHSEPDYKPLVEIYTLRKSTQLFLIKQAYLTRFKRHMDQDIISDSSHSFQKILAALATSHRSHQAETSHHIAKCDAKRLYEAGKGSTSTTGSIDESIVLEMFSKRSVPQLRLTFSSYKHIYGHEYIKTLKKESSGEFEESLAVVIKCMHEPAKYYSKMLKISMKGGMKNRSTLSRVMVGSMEVGVENVKVEFQRRYGIKLQDAISENIPVGDYRDFLLALANTPFTCSSTMKL</sequence>
<keyword evidence="2" id="KW-0041">Annexin</keyword>
<reference evidence="3" key="1">
    <citation type="submission" date="2021-03" db="EMBL/GenBank/DDBJ databases">
        <authorList>
            <person name="Li Z."/>
            <person name="Yang C."/>
        </authorList>
    </citation>
    <scope>NUCLEOTIDE SEQUENCE</scope>
    <source>
        <strain evidence="3">Dzin_1.0</strain>
        <tissue evidence="3">Leaf</tissue>
    </source>
</reference>
<dbReference type="Pfam" id="PF00191">
    <property type="entry name" value="Annexin"/>
    <property type="match status" value="3"/>
</dbReference>
<organism evidence="3 4">
    <name type="scientific">Dioscorea zingiberensis</name>
    <dbReference type="NCBI Taxonomy" id="325984"/>
    <lineage>
        <taxon>Eukaryota</taxon>
        <taxon>Viridiplantae</taxon>
        <taxon>Streptophyta</taxon>
        <taxon>Embryophyta</taxon>
        <taxon>Tracheophyta</taxon>
        <taxon>Spermatophyta</taxon>
        <taxon>Magnoliopsida</taxon>
        <taxon>Liliopsida</taxon>
        <taxon>Dioscoreales</taxon>
        <taxon>Dioscoreaceae</taxon>
        <taxon>Dioscorea</taxon>
    </lineage>
</organism>
<dbReference type="PANTHER" id="PTHR10502">
    <property type="entry name" value="ANNEXIN"/>
    <property type="match status" value="1"/>
</dbReference>
<dbReference type="SMART" id="SM00335">
    <property type="entry name" value="ANX"/>
    <property type="match status" value="3"/>
</dbReference>
<dbReference type="GO" id="GO:0005737">
    <property type="term" value="C:cytoplasm"/>
    <property type="evidence" value="ECO:0007669"/>
    <property type="project" value="TreeGrafter"/>
</dbReference>
<evidence type="ECO:0000256" key="2">
    <source>
        <dbReference type="ARBA" id="ARBA00023216"/>
    </source>
</evidence>